<organism evidence="2 3">
    <name type="scientific">Nocardia amamiensis</name>
    <dbReference type="NCBI Taxonomy" id="404578"/>
    <lineage>
        <taxon>Bacteria</taxon>
        <taxon>Bacillati</taxon>
        <taxon>Actinomycetota</taxon>
        <taxon>Actinomycetes</taxon>
        <taxon>Mycobacteriales</taxon>
        <taxon>Nocardiaceae</taxon>
        <taxon>Nocardia</taxon>
    </lineage>
</organism>
<feature type="domain" description="Minor tail protein gp31 C-terminal" evidence="1">
    <location>
        <begin position="115"/>
        <end position="133"/>
    </location>
</feature>
<dbReference type="EMBL" id="JADLQX010000024">
    <property type="protein sequence ID" value="MBF6301153.1"/>
    <property type="molecule type" value="Genomic_DNA"/>
</dbReference>
<gene>
    <name evidence="2" type="ORF">IU459_26945</name>
</gene>
<accession>A0ABS0D227</accession>
<name>A0ABS0D227_9NOCA</name>
<evidence type="ECO:0000259" key="1">
    <source>
        <dbReference type="Pfam" id="PF24243"/>
    </source>
</evidence>
<evidence type="ECO:0000313" key="3">
    <source>
        <dbReference type="Proteomes" id="UP000702209"/>
    </source>
</evidence>
<proteinExistence type="predicted"/>
<sequence length="135" mass="14134">MTVISEPISSIAGADNNTIFGFQSILDRESFDGTGMITTALYTVQAQGGVLTTANLDPGATVVYVGPRRYLIVVPDSEDPIRLFPLIQAGLPIPPAQEATAVRNGGGVARIQTSTQAAYNAIPTPDPETAYLING</sequence>
<reference evidence="2 3" key="1">
    <citation type="submission" date="2020-10" db="EMBL/GenBank/DDBJ databases">
        <title>Identification of Nocardia species via Next-generation sequencing and recognition of intraspecies genetic diversity.</title>
        <authorList>
            <person name="Li P."/>
            <person name="Li P."/>
            <person name="Lu B."/>
        </authorList>
    </citation>
    <scope>NUCLEOTIDE SEQUENCE [LARGE SCALE GENOMIC DNA]</scope>
    <source>
        <strain evidence="2 3">BJ06-0157</strain>
    </source>
</reference>
<dbReference type="Proteomes" id="UP000702209">
    <property type="component" value="Unassembled WGS sequence"/>
</dbReference>
<dbReference type="RefSeq" id="WP_195132381.1">
    <property type="nucleotide sequence ID" value="NZ_JADLQX010000024.1"/>
</dbReference>
<keyword evidence="3" id="KW-1185">Reference proteome</keyword>
<evidence type="ECO:0000313" key="2">
    <source>
        <dbReference type="EMBL" id="MBF6301153.1"/>
    </source>
</evidence>
<comment type="caution">
    <text evidence="2">The sequence shown here is derived from an EMBL/GenBank/DDBJ whole genome shotgun (WGS) entry which is preliminary data.</text>
</comment>
<dbReference type="Pfam" id="PF24243">
    <property type="entry name" value="Phage_tail_C"/>
    <property type="match status" value="1"/>
</dbReference>
<protein>
    <recommendedName>
        <fullName evidence="1">Minor tail protein gp31 C-terminal domain-containing protein</fullName>
    </recommendedName>
</protein>
<dbReference type="InterPro" id="IPR056923">
    <property type="entry name" value="Minor_tail_gp31_C"/>
</dbReference>